<sequence length="72" mass="8237">MFNLSLIMTGAETDKWNETPESIPTAERGPKVRGQHQNNRSDLFQDPPTEQRPFRSSAVLIRRRRVEVTGAD</sequence>
<protein>
    <submittedName>
        <fullName evidence="2">Uncharacterized protein</fullName>
    </submittedName>
</protein>
<name>A0ABN7AAI2_9HEMI</name>
<gene>
    <name evidence="2" type="ORF">NTJ_01835</name>
</gene>
<dbReference type="Proteomes" id="UP001307889">
    <property type="component" value="Chromosome 1"/>
</dbReference>
<evidence type="ECO:0000313" key="2">
    <source>
        <dbReference type="EMBL" id="BES89028.1"/>
    </source>
</evidence>
<keyword evidence="3" id="KW-1185">Reference proteome</keyword>
<proteinExistence type="predicted"/>
<dbReference type="EMBL" id="AP028909">
    <property type="protein sequence ID" value="BES89028.1"/>
    <property type="molecule type" value="Genomic_DNA"/>
</dbReference>
<organism evidence="2 3">
    <name type="scientific">Nesidiocoris tenuis</name>
    <dbReference type="NCBI Taxonomy" id="355587"/>
    <lineage>
        <taxon>Eukaryota</taxon>
        <taxon>Metazoa</taxon>
        <taxon>Ecdysozoa</taxon>
        <taxon>Arthropoda</taxon>
        <taxon>Hexapoda</taxon>
        <taxon>Insecta</taxon>
        <taxon>Pterygota</taxon>
        <taxon>Neoptera</taxon>
        <taxon>Paraneoptera</taxon>
        <taxon>Hemiptera</taxon>
        <taxon>Heteroptera</taxon>
        <taxon>Panheteroptera</taxon>
        <taxon>Cimicomorpha</taxon>
        <taxon>Miridae</taxon>
        <taxon>Dicyphina</taxon>
        <taxon>Nesidiocoris</taxon>
    </lineage>
</organism>
<feature type="region of interest" description="Disordered" evidence="1">
    <location>
        <begin position="1"/>
        <end position="58"/>
    </location>
</feature>
<accession>A0ABN7AAI2</accession>
<evidence type="ECO:0000256" key="1">
    <source>
        <dbReference type="SAM" id="MobiDB-lite"/>
    </source>
</evidence>
<evidence type="ECO:0000313" key="3">
    <source>
        <dbReference type="Proteomes" id="UP001307889"/>
    </source>
</evidence>
<reference evidence="2 3" key="1">
    <citation type="submission" date="2023-09" db="EMBL/GenBank/DDBJ databases">
        <title>Nesidiocoris tenuis whole genome shotgun sequence.</title>
        <authorList>
            <person name="Shibata T."/>
            <person name="Shimoda M."/>
            <person name="Kobayashi T."/>
            <person name="Uehara T."/>
        </authorList>
    </citation>
    <scope>NUCLEOTIDE SEQUENCE [LARGE SCALE GENOMIC DNA]</scope>
    <source>
        <strain evidence="2 3">Japan</strain>
    </source>
</reference>